<evidence type="ECO:0000313" key="3">
    <source>
        <dbReference type="Proteomes" id="UP000598996"/>
    </source>
</evidence>
<dbReference type="EMBL" id="JAENHO010000006">
    <property type="protein sequence ID" value="MBL7257259.1"/>
    <property type="molecule type" value="Genomic_DNA"/>
</dbReference>
<proteinExistence type="predicted"/>
<reference evidence="2 3" key="1">
    <citation type="submission" date="2021-01" db="EMBL/GenBank/DDBJ databases">
        <title>Actinoplanes sp. nov. LDG1-01 isolated from lichen.</title>
        <authorList>
            <person name="Saeng-In P."/>
            <person name="Phongsopitanun W."/>
            <person name="Kanchanasin P."/>
            <person name="Yuki M."/>
            <person name="Kudo T."/>
            <person name="Ohkuma M."/>
            <person name="Tanasupawat S."/>
        </authorList>
    </citation>
    <scope>NUCLEOTIDE SEQUENCE [LARGE SCALE GENOMIC DNA]</scope>
    <source>
        <strain evidence="2 3">LDG1-01</strain>
    </source>
</reference>
<protein>
    <recommendedName>
        <fullName evidence="4">DUF4142 domain-containing protein</fullName>
    </recommendedName>
</protein>
<sequence>MRRILAPLLLTGVLLAGGACAAQPVAAQTIDTLLVSADQQMGALDEPADLADDLRAAGSKRSVAERVDRRLAALKRFDATIEKSKHLQPAHKAALAKLIDDQTAGLTALRDKTGKDAARSVVTDFRVFILTGPKVRLATAIDAELAAAEKLGKADVEKALSGQVDALLKIQPGPDAAAIKKQVEPIRQAAKDARAALKSK</sequence>
<gene>
    <name evidence="2" type="ORF">JKJ07_23460</name>
</gene>
<keyword evidence="3" id="KW-1185">Reference proteome</keyword>
<organism evidence="2 3">
    <name type="scientific">Paractinoplanes lichenicola</name>
    <dbReference type="NCBI Taxonomy" id="2802976"/>
    <lineage>
        <taxon>Bacteria</taxon>
        <taxon>Bacillati</taxon>
        <taxon>Actinomycetota</taxon>
        <taxon>Actinomycetes</taxon>
        <taxon>Micromonosporales</taxon>
        <taxon>Micromonosporaceae</taxon>
        <taxon>Paractinoplanes</taxon>
    </lineage>
</organism>
<comment type="caution">
    <text evidence="2">The sequence shown here is derived from an EMBL/GenBank/DDBJ whole genome shotgun (WGS) entry which is preliminary data.</text>
</comment>
<feature type="signal peptide" evidence="1">
    <location>
        <begin position="1"/>
        <end position="21"/>
    </location>
</feature>
<evidence type="ECO:0000313" key="2">
    <source>
        <dbReference type="EMBL" id="MBL7257259.1"/>
    </source>
</evidence>
<dbReference type="Proteomes" id="UP000598996">
    <property type="component" value="Unassembled WGS sequence"/>
</dbReference>
<keyword evidence="1" id="KW-0732">Signal</keyword>
<evidence type="ECO:0000256" key="1">
    <source>
        <dbReference type="SAM" id="SignalP"/>
    </source>
</evidence>
<evidence type="ECO:0008006" key="4">
    <source>
        <dbReference type="Google" id="ProtNLM"/>
    </source>
</evidence>
<feature type="chain" id="PRO_5047171621" description="DUF4142 domain-containing protein" evidence="1">
    <location>
        <begin position="22"/>
        <end position="200"/>
    </location>
</feature>
<dbReference type="PROSITE" id="PS51257">
    <property type="entry name" value="PROKAR_LIPOPROTEIN"/>
    <property type="match status" value="1"/>
</dbReference>
<name>A0ABS1VRB1_9ACTN</name>
<dbReference type="RefSeq" id="WP_202993838.1">
    <property type="nucleotide sequence ID" value="NZ_JAENHO010000006.1"/>
</dbReference>
<accession>A0ABS1VRB1</accession>